<dbReference type="PIRSF" id="PIRSF029347">
    <property type="entry name" value="RecF"/>
    <property type="match status" value="1"/>
</dbReference>
<dbReference type="EMBL" id="QVFU01000087">
    <property type="protein sequence ID" value="RFS41012.1"/>
    <property type="molecule type" value="Genomic_DNA"/>
</dbReference>
<keyword evidence="5" id="KW-1185">Reference proteome</keyword>
<dbReference type="GO" id="GO:0000731">
    <property type="term" value="P:DNA synthesis involved in DNA repair"/>
    <property type="evidence" value="ECO:0007669"/>
    <property type="project" value="TreeGrafter"/>
</dbReference>
<evidence type="ECO:0000313" key="4">
    <source>
        <dbReference type="EMBL" id="RFS41012.1"/>
    </source>
</evidence>
<dbReference type="InterPro" id="IPR014555">
    <property type="entry name" value="RecF-like"/>
</dbReference>
<feature type="domain" description="ATPase AAA-type core" evidence="3">
    <location>
        <begin position="262"/>
        <end position="346"/>
    </location>
</feature>
<organism evidence="4 5">
    <name type="scientific">Micromonospora craniellae</name>
    <dbReference type="NCBI Taxonomy" id="2294034"/>
    <lineage>
        <taxon>Bacteria</taxon>
        <taxon>Bacillati</taxon>
        <taxon>Actinomycetota</taxon>
        <taxon>Actinomycetes</taxon>
        <taxon>Micromonosporales</taxon>
        <taxon>Micromonosporaceae</taxon>
        <taxon>Micromonospora</taxon>
    </lineage>
</organism>
<feature type="domain" description="ATPase AAA-type core" evidence="3">
    <location>
        <begin position="34"/>
        <end position="94"/>
    </location>
</feature>
<evidence type="ECO:0000259" key="3">
    <source>
        <dbReference type="Pfam" id="PF13304"/>
    </source>
</evidence>
<dbReference type="Pfam" id="PF13304">
    <property type="entry name" value="AAA_21"/>
    <property type="match status" value="2"/>
</dbReference>
<dbReference type="RefSeq" id="WP_117231246.1">
    <property type="nucleotide sequence ID" value="NZ_CP061725.1"/>
</dbReference>
<dbReference type="GO" id="GO:0016887">
    <property type="term" value="F:ATP hydrolysis activity"/>
    <property type="evidence" value="ECO:0007669"/>
    <property type="project" value="InterPro"/>
</dbReference>
<dbReference type="Gene3D" id="3.40.50.300">
    <property type="entry name" value="P-loop containing nucleotide triphosphate hydrolases"/>
    <property type="match status" value="2"/>
</dbReference>
<sequence length="410" mass="44256">MTSKAADQPVPFIRRVRIENYKSIGHCDVTLGPFSVLLGLNAAGKSNFLDALRFVRDAVTYGVSRSVETRGGLHELLRRTPEPTDHATIALELSVPSPNPGDALWHACYELTISHPDAREHGVNVHVRREKCVIGPPDGPPQARFVVRDMEVEDSVETRTRRLTRGPYLGLARLSEPYAQLGDALSHMFFYEPDLRVLRDARPNTRAGVLGEDGSDVGSVLAQLGTWERDRTSAYAAAIVPHLTSIGPTSPDENYVAAQMTTATGSDDTEQRFRAESMSEGTIRAVGLLTALFQPPARDGQIPLVALEEPELALHPMAAGVVFDALTEASTWTQVIATSQSAELFDRKEADLSAVLVAAADNGVTTIGPIDPVSRSIVSDGLATMSDLLRSDQLRPVSTTDEPGEESDAG</sequence>
<reference evidence="4 5" key="1">
    <citation type="submission" date="2018-08" db="EMBL/GenBank/DDBJ databases">
        <title>Verrucosispora craniellae sp. nov., isolated from a marine sponge in the South China Sea.</title>
        <authorList>
            <person name="Li L."/>
            <person name="Lin H.W."/>
        </authorList>
    </citation>
    <scope>NUCLEOTIDE SEQUENCE [LARGE SCALE GENOMIC DNA]</scope>
    <source>
        <strain evidence="4 5">LHW63014</strain>
    </source>
</reference>
<dbReference type="GO" id="GO:0005524">
    <property type="term" value="F:ATP binding"/>
    <property type="evidence" value="ECO:0007669"/>
    <property type="project" value="InterPro"/>
</dbReference>
<gene>
    <name evidence="4" type="ORF">D0Q02_29765</name>
</gene>
<dbReference type="OrthoDB" id="104167at2"/>
<dbReference type="InterPro" id="IPR003959">
    <property type="entry name" value="ATPase_AAA_core"/>
</dbReference>
<comment type="caution">
    <text evidence="4">The sequence shown here is derived from an EMBL/GenBank/DDBJ whole genome shotgun (WGS) entry which is preliminary data.</text>
</comment>
<dbReference type="InterPro" id="IPR027417">
    <property type="entry name" value="P-loop_NTPase"/>
</dbReference>
<keyword evidence="1" id="KW-0227">DNA damage</keyword>
<evidence type="ECO:0000313" key="5">
    <source>
        <dbReference type="Proteomes" id="UP000262621"/>
    </source>
</evidence>
<evidence type="ECO:0000256" key="2">
    <source>
        <dbReference type="SAM" id="MobiDB-lite"/>
    </source>
</evidence>
<name>A0A372FRA0_9ACTN</name>
<proteinExistence type="predicted"/>
<dbReference type="AlphaFoldDB" id="A0A372FRA0"/>
<dbReference type="GO" id="GO:0006302">
    <property type="term" value="P:double-strand break repair"/>
    <property type="evidence" value="ECO:0007669"/>
    <property type="project" value="TreeGrafter"/>
</dbReference>
<feature type="region of interest" description="Disordered" evidence="2">
    <location>
        <begin position="389"/>
        <end position="410"/>
    </location>
</feature>
<evidence type="ECO:0000256" key="1">
    <source>
        <dbReference type="ARBA" id="ARBA00023236"/>
    </source>
</evidence>
<dbReference type="GO" id="GO:0009432">
    <property type="term" value="P:SOS response"/>
    <property type="evidence" value="ECO:0007669"/>
    <property type="project" value="UniProtKB-KW"/>
</dbReference>
<dbReference type="Proteomes" id="UP000262621">
    <property type="component" value="Unassembled WGS sequence"/>
</dbReference>
<dbReference type="PANTHER" id="PTHR32182">
    <property type="entry name" value="DNA REPLICATION AND REPAIR PROTEIN RECF"/>
    <property type="match status" value="1"/>
</dbReference>
<accession>A0A372FRA0</accession>
<dbReference type="PANTHER" id="PTHR32182:SF22">
    <property type="entry name" value="ATP-DEPENDENT ENDONUCLEASE, OLD FAMILY-RELATED"/>
    <property type="match status" value="1"/>
</dbReference>
<keyword evidence="1" id="KW-0742">SOS response</keyword>
<protein>
    <submittedName>
        <fullName evidence="4">Chromosome segregation protein SMC</fullName>
    </submittedName>
</protein>
<dbReference type="SUPFAM" id="SSF52540">
    <property type="entry name" value="P-loop containing nucleoside triphosphate hydrolases"/>
    <property type="match status" value="1"/>
</dbReference>